<dbReference type="Proteomes" id="UP000188879">
    <property type="component" value="Unassembled WGS sequence"/>
</dbReference>
<organism evidence="1 2">
    <name type="scientific">Teichococcus deserti</name>
    <dbReference type="NCBI Taxonomy" id="1817963"/>
    <lineage>
        <taxon>Bacteria</taxon>
        <taxon>Pseudomonadati</taxon>
        <taxon>Pseudomonadota</taxon>
        <taxon>Alphaproteobacteria</taxon>
        <taxon>Acetobacterales</taxon>
        <taxon>Roseomonadaceae</taxon>
        <taxon>Roseomonas</taxon>
    </lineage>
</organism>
<dbReference type="PROSITE" id="PS51257">
    <property type="entry name" value="PROKAR_LIPOPROTEIN"/>
    <property type="match status" value="1"/>
</dbReference>
<protein>
    <recommendedName>
        <fullName evidence="3">Lipoprotein</fullName>
    </recommendedName>
</protein>
<dbReference type="AlphaFoldDB" id="A0A1V2GX63"/>
<dbReference type="EMBL" id="MLCO01000268">
    <property type="protein sequence ID" value="ONG47644.1"/>
    <property type="molecule type" value="Genomic_DNA"/>
</dbReference>
<reference evidence="1 2" key="1">
    <citation type="submission" date="2016-10" db="EMBL/GenBank/DDBJ databases">
        <title>Draft Genome sequence of Roseomonas sp. strain M3.</title>
        <authorList>
            <person name="Subhash Y."/>
            <person name="Lee S."/>
        </authorList>
    </citation>
    <scope>NUCLEOTIDE SEQUENCE [LARGE SCALE GENOMIC DNA]</scope>
    <source>
        <strain evidence="1 2">M3</strain>
    </source>
</reference>
<dbReference type="OrthoDB" id="7281338at2"/>
<gene>
    <name evidence="1" type="ORF">BKE38_22925</name>
</gene>
<keyword evidence="2" id="KW-1185">Reference proteome</keyword>
<evidence type="ECO:0000313" key="1">
    <source>
        <dbReference type="EMBL" id="ONG47644.1"/>
    </source>
</evidence>
<sequence length="159" mass="16341">MIRPLLLALPVMLAACAVEDGQRVQEARGSLVGMSRADLYLCAGFPSRREQIDATREMLTYEVGGGNSSGLNLTLPVVGALNLTGSAGYCRATFELMDSRVTRVGFSGDKDLPVAPDAVCAPAIRACVDAANGVQPLAPATTLPAREGSALSGPLPPGG</sequence>
<comment type="caution">
    <text evidence="1">The sequence shown here is derived from an EMBL/GenBank/DDBJ whole genome shotgun (WGS) entry which is preliminary data.</text>
</comment>
<accession>A0A1V2GX63</accession>
<name>A0A1V2GX63_9PROT</name>
<evidence type="ECO:0008006" key="3">
    <source>
        <dbReference type="Google" id="ProtNLM"/>
    </source>
</evidence>
<proteinExistence type="predicted"/>
<evidence type="ECO:0000313" key="2">
    <source>
        <dbReference type="Proteomes" id="UP000188879"/>
    </source>
</evidence>
<dbReference type="RefSeq" id="WP_076959612.1">
    <property type="nucleotide sequence ID" value="NZ_MLCO01000268.1"/>
</dbReference>